<sequence>MTLDELNTALAGKNWTSGWDGLLAISHASLQDALTFALNANTDAFLHPFAGELWHNSAQSAHFQASGLAFGPALLSFAGQALRYPRVTLRVPLVAGTLVEVLGGGASVAELASVRALAPEQGYWLEWQTDLSLLSRGSEIQVVLDLAASAREVRCNLSANEIEQGYLGEQLLAFLRGTDASRRADTPPEIPTTQFCLLRLPFQEGDWASIWHGDLLTYQAPGGSGTDGALLVFLSMDSKSSGHLPNPDSGLPYLIVDGSKASLLLGNPTLSAWLGRDDVPMLLQGLRPEGQRLVYQDRRVPHDLLLTLNSEEDGRLRIVPAAASVAAGASRVFTASGATLRAGTALWRAAAQVHPGATGTVTDQGLFTNAGRSDLHADTGIGKVRLIQVNGDQEERASAWVYSQASPVLQTGRAFVHRAYAGASAPNLYAIASGQPVTWKAPELGSLADAQPNGNARYVPPGTLAEPVMVDYIGVSIASGESSEAAVVLLRDRPDFMLKRNFAVSVTAGSDELIFGNDAERADGEIMNLADANAVEVEVINEGGGRARFENASVIYTPPAVVTRPADVILIRSSGDFGPEYSYIVVHTLPATEDTPIHWEDLSYFKLNVASAGLNPVYAYQNGYQQIQVDVEIRTAAVRGDDNKLYHFPITAEELESLVLVDLATGQAIHRLQPGQDGIEEEGVTLAFSTVRNVYNLGNVVPEPGMVEVQPADEGDERRTVRTTLYLHIKSSVTKSYSLAARIRGEVEPKPREFNSHEVSPTEGRIQASGKNQKALMAYLEHHPTQAVLAWKGRILDDGRGEYDYSRCDASTTYYELLLMDVNRPVDIVTAGLQEDSSSGMARWESDFWGEGGFSYTGFVPLGQRKISLPKALIDLNKGLRPSLAEGVTPNRGQTYSVMPLFNALRSEVALTPGRLLITLDRMDDMPWQWPQDTSEHTEAQFKAWRQSLEVAPVFRLRDRDGSLHVGSIGFPAESATNSNRDTLVWQPLSASGIGATPAAPAASLHSNAFNFLSYVQGGVDPRTGQYTVALELPAVAANDLAGPVLPLKLSFSSLASLDLGFGQGWSLNLSHIDTSGNGLGIVRLDSGESYRINITGPNDELLMSECKLVTFRLFQYQGGYRLVHRDGRVEYLRNPGFGSLALPVRIESPSGLGIDLGYTLHEGNARLYQVREDSNPERVLLQLDYDGTEAVLRLEATSDGEAARFVFKREQGRLKEILLPTEDAASWRIGYTEVGANNDYLCVNEFASPAGGHETITYHDNGHGVPGNARPPLPRVKTHTIYPGGGDDGADVQAVEYTWSEENFLGYNGISSWSDEEDNLYRLYQERPGYQYWSEAAQTLGAVRRTVKRTYNGLHLLVEEITQQNNHIQQQVTTYHMLDGEPIDKQPAQFQLPKTELTSWKVGGELKAEQISSTDYDAHGNLIKEVDVAGIGTEYTYYPANIDSEACPADPWGFTRHVKTQTVTPSPLATAGAPVRVTTYTHRLLPALENTGGRGETVLASETLTEQGAGPRLRHTAYSYGDDAGNPLTLGRLSQTVVTIGGRTTVTALTYAKQDGEWGVGTVLRTRQTITGYQGNEKFRYTEQAILNGLMLLERDIQAAEDVDIRRRYDALQRVIEETVAPGTDHEATRRYRYDMVGTVDARASQTVIDVLGVREQTWVDGLARPVRVDRCEPGAAQPLQTYRARYDSLGQLVSASEFDDCLSDGALLEMVEHYVYDDWGQRCSTTTADGVTQHERLDPITIAGEPQVRQVRTMWLQNGNLRSGREITWLDAAGRAVRVARYEGHDESGQPYSTQTTTYDGLGRVVAEVDTKGQLTNYQYDGFDRLALTTLPGGHQISRTYATHSDQDWQESISLDGKVLGTQSFDDLGRMTEAVTGGRTRTFSFDPGATRPKEVRTPRGATLEYHYLPRLGEEPIRRVVQGAAGLSDTGLDEAYLYERPDARLTSCLRGDVEILSRDYHSNGRLKMETRLHGTRTLTMHYGYSVAERLLSYTGVDGRQQIWLYDSAGRMRGTELSGLTSTLGYDSLGRDETITTFDSANGDSLAITLSYDAFGREIKRVFAYPEGSEVLDQTWDELDRITDKELWGSNGAESLRKERFDYDVLGHLERYRCRGSACPLDPYGHSITEQVFKVDALDNHLEVTTRWTDANNQSQQNVATYHYSADDPVQLVRIENDHSDYPAEIKLDYDPDGNLLGDEFGRGFEYDALDRLTSVRSQLNKQEVSSYYHYDPMDVIAARSEQAAGQPQEGRFYRDGELHTVLSADQALTIVRLGEHLIAMCPPSTNSARRD</sequence>
<dbReference type="PANTHER" id="PTHR32305">
    <property type="match status" value="1"/>
</dbReference>
<dbReference type="InterPro" id="IPR006530">
    <property type="entry name" value="YD"/>
</dbReference>
<reference evidence="1 2" key="1">
    <citation type="submission" date="2018-08" db="EMBL/GenBank/DDBJ databases">
        <title>Mountain-cultivated ginseng endophyte, Burkholderia stabilis and its activity against ginseng root rot disease.</title>
        <authorList>
            <person name="Tapan Kumar M."/>
            <person name="Bae H."/>
            <person name="Shanmugam G."/>
            <person name="Jeon J."/>
        </authorList>
    </citation>
    <scope>NUCLEOTIDE SEQUENCE [LARGE SCALE GENOMIC DNA]</scope>
    <source>
        <strain evidence="1 2">EB159</strain>
    </source>
</reference>
<accession>A0A4V1PQU6</accession>
<dbReference type="Proteomes" id="UP000289650">
    <property type="component" value="Unassembled WGS sequence"/>
</dbReference>
<dbReference type="Gene3D" id="2.180.10.10">
    <property type="entry name" value="RHS repeat-associated core"/>
    <property type="match status" value="2"/>
</dbReference>
<proteinExistence type="predicted"/>
<dbReference type="Pfam" id="PF05593">
    <property type="entry name" value="RHS_repeat"/>
    <property type="match status" value="1"/>
</dbReference>
<protein>
    <submittedName>
        <fullName evidence="1">RHS repeat protein</fullName>
    </submittedName>
</protein>
<organism evidence="1 2">
    <name type="scientific">Burkholderia stabilis</name>
    <dbReference type="NCBI Taxonomy" id="95485"/>
    <lineage>
        <taxon>Bacteria</taxon>
        <taxon>Pseudomonadati</taxon>
        <taxon>Pseudomonadota</taxon>
        <taxon>Betaproteobacteria</taxon>
        <taxon>Burkholderiales</taxon>
        <taxon>Burkholderiaceae</taxon>
        <taxon>Burkholderia</taxon>
        <taxon>Burkholderia cepacia complex</taxon>
    </lineage>
</organism>
<dbReference type="InterPro" id="IPR050708">
    <property type="entry name" value="T6SS_VgrG/RHS"/>
</dbReference>
<comment type="caution">
    <text evidence="1">The sequence shown here is derived from an EMBL/GenBank/DDBJ whole genome shotgun (WGS) entry which is preliminary data.</text>
</comment>
<gene>
    <name evidence="1" type="ORF">D1006_35055</name>
</gene>
<dbReference type="NCBIfam" id="TIGR01643">
    <property type="entry name" value="YD_repeat_2x"/>
    <property type="match status" value="1"/>
</dbReference>
<dbReference type="EMBL" id="QWEX01000003">
    <property type="protein sequence ID" value="RXV65324.1"/>
    <property type="molecule type" value="Genomic_DNA"/>
</dbReference>
<dbReference type="PANTHER" id="PTHR32305:SF15">
    <property type="entry name" value="PROTEIN RHSA-RELATED"/>
    <property type="match status" value="1"/>
</dbReference>
<evidence type="ECO:0000313" key="2">
    <source>
        <dbReference type="Proteomes" id="UP000289650"/>
    </source>
</evidence>
<evidence type="ECO:0000313" key="1">
    <source>
        <dbReference type="EMBL" id="RXV65324.1"/>
    </source>
</evidence>
<name>A0A4V1PQU6_9BURK</name>
<dbReference type="OrthoDB" id="8553452at2"/>
<dbReference type="InterPro" id="IPR031325">
    <property type="entry name" value="RHS_repeat"/>
</dbReference>
<dbReference type="RefSeq" id="WP_129517767.1">
    <property type="nucleotide sequence ID" value="NZ_QWEX01000003.1"/>
</dbReference>